<sequence>MAVFTEEEEERGRIDWEVLHDGGVGAFQAMKTLDGVISHLRGRGYGIAEVSALTSSARSVAAQSHPAPADSHHPPAILLTDLLSQVSMRLPAAMRSSTSRRYCSNVVQGLLNWSA</sequence>
<dbReference type="EMBL" id="BOMW01000022">
    <property type="protein sequence ID" value="GIF04907.1"/>
    <property type="molecule type" value="Genomic_DNA"/>
</dbReference>
<proteinExistence type="predicted"/>
<dbReference type="AlphaFoldDB" id="A0A919N5T4"/>
<gene>
    <name evidence="1" type="ORF">Asi03nite_24450</name>
</gene>
<comment type="caution">
    <text evidence="1">The sequence shown here is derived from an EMBL/GenBank/DDBJ whole genome shotgun (WGS) entry which is preliminary data.</text>
</comment>
<name>A0A919N5T4_9ACTN</name>
<accession>A0A919N5T4</accession>
<dbReference type="Proteomes" id="UP000629619">
    <property type="component" value="Unassembled WGS sequence"/>
</dbReference>
<evidence type="ECO:0000313" key="2">
    <source>
        <dbReference type="Proteomes" id="UP000629619"/>
    </source>
</evidence>
<reference evidence="1" key="1">
    <citation type="submission" date="2021-01" db="EMBL/GenBank/DDBJ databases">
        <title>Whole genome shotgun sequence of Actinoplanes siamensis NBRC 109076.</title>
        <authorList>
            <person name="Komaki H."/>
            <person name="Tamura T."/>
        </authorList>
    </citation>
    <scope>NUCLEOTIDE SEQUENCE</scope>
    <source>
        <strain evidence="1">NBRC 109076</strain>
    </source>
</reference>
<protein>
    <submittedName>
        <fullName evidence="1">Uncharacterized protein</fullName>
    </submittedName>
</protein>
<dbReference type="RefSeq" id="WP_203679113.1">
    <property type="nucleotide sequence ID" value="NZ_BOMW01000022.1"/>
</dbReference>
<keyword evidence="2" id="KW-1185">Reference proteome</keyword>
<organism evidence="1 2">
    <name type="scientific">Actinoplanes siamensis</name>
    <dbReference type="NCBI Taxonomy" id="1223317"/>
    <lineage>
        <taxon>Bacteria</taxon>
        <taxon>Bacillati</taxon>
        <taxon>Actinomycetota</taxon>
        <taxon>Actinomycetes</taxon>
        <taxon>Micromonosporales</taxon>
        <taxon>Micromonosporaceae</taxon>
        <taxon>Actinoplanes</taxon>
    </lineage>
</organism>
<evidence type="ECO:0000313" key="1">
    <source>
        <dbReference type="EMBL" id="GIF04907.1"/>
    </source>
</evidence>